<sequence>MITMTHEVYCTGTCHYRRLPVLITGMALFAFCSFFLVRLFPQWVAVWHDPRKLLFGLLPMGFLSFFAFLGAMLTRYYLTDFRVELRIDSQGVHYGRRFYPWAEIGSLSGRGYRGRLQLLLHRRGRLVVDRHLLTDLGLTEDEYSHLMERLDENIGGLYPHLRIG</sequence>
<keyword evidence="3" id="KW-1185">Reference proteome</keyword>
<comment type="caution">
    <text evidence="2">The sequence shown here is derived from an EMBL/GenBank/DDBJ whole genome shotgun (WGS) entry which is preliminary data.</text>
</comment>
<keyword evidence="1" id="KW-1133">Transmembrane helix</keyword>
<evidence type="ECO:0008006" key="4">
    <source>
        <dbReference type="Google" id="ProtNLM"/>
    </source>
</evidence>
<evidence type="ECO:0000256" key="1">
    <source>
        <dbReference type="SAM" id="Phobius"/>
    </source>
</evidence>
<name>A0ABW0KN27_9BACT</name>
<feature type="transmembrane region" description="Helical" evidence="1">
    <location>
        <begin position="53"/>
        <end position="78"/>
    </location>
</feature>
<dbReference type="EMBL" id="JBHSMQ010000002">
    <property type="protein sequence ID" value="MFC5454422.1"/>
    <property type="molecule type" value="Genomic_DNA"/>
</dbReference>
<gene>
    <name evidence="2" type="ORF">ACFQDI_06095</name>
</gene>
<proteinExistence type="predicted"/>
<evidence type="ECO:0000313" key="3">
    <source>
        <dbReference type="Proteomes" id="UP001596052"/>
    </source>
</evidence>
<accession>A0ABW0KN27</accession>
<protein>
    <recommendedName>
        <fullName evidence="4">PH domain-containing protein</fullName>
    </recommendedName>
</protein>
<organism evidence="2 3">
    <name type="scientific">Prosthecobacter fluviatilis</name>
    <dbReference type="NCBI Taxonomy" id="445931"/>
    <lineage>
        <taxon>Bacteria</taxon>
        <taxon>Pseudomonadati</taxon>
        <taxon>Verrucomicrobiota</taxon>
        <taxon>Verrucomicrobiia</taxon>
        <taxon>Verrucomicrobiales</taxon>
        <taxon>Verrucomicrobiaceae</taxon>
        <taxon>Prosthecobacter</taxon>
    </lineage>
</organism>
<keyword evidence="1" id="KW-0472">Membrane</keyword>
<dbReference type="Proteomes" id="UP001596052">
    <property type="component" value="Unassembled WGS sequence"/>
</dbReference>
<reference evidence="3" key="1">
    <citation type="journal article" date="2019" name="Int. J. Syst. Evol. Microbiol.">
        <title>The Global Catalogue of Microorganisms (GCM) 10K type strain sequencing project: providing services to taxonomists for standard genome sequencing and annotation.</title>
        <authorList>
            <consortium name="The Broad Institute Genomics Platform"/>
            <consortium name="The Broad Institute Genome Sequencing Center for Infectious Disease"/>
            <person name="Wu L."/>
            <person name="Ma J."/>
        </authorList>
    </citation>
    <scope>NUCLEOTIDE SEQUENCE [LARGE SCALE GENOMIC DNA]</scope>
    <source>
        <strain evidence="3">CGMCC 4.1469</strain>
    </source>
</reference>
<keyword evidence="1" id="KW-0812">Transmembrane</keyword>
<feature type="transmembrane region" description="Helical" evidence="1">
    <location>
        <begin position="21"/>
        <end position="41"/>
    </location>
</feature>
<evidence type="ECO:0000313" key="2">
    <source>
        <dbReference type="EMBL" id="MFC5454422.1"/>
    </source>
</evidence>